<evidence type="ECO:0000256" key="2">
    <source>
        <dbReference type="SAM" id="MobiDB-lite"/>
    </source>
</evidence>
<evidence type="ECO:0000256" key="1">
    <source>
        <dbReference type="SAM" id="Coils"/>
    </source>
</evidence>
<protein>
    <submittedName>
        <fullName evidence="3">Uncharacterized protein</fullName>
    </submittedName>
</protein>
<evidence type="ECO:0000313" key="4">
    <source>
        <dbReference type="Proteomes" id="UP000193862"/>
    </source>
</evidence>
<dbReference type="AlphaFoldDB" id="A0A1Y5TR03"/>
<accession>A0A1Y5TR03</accession>
<proteinExistence type="predicted"/>
<dbReference type="OrthoDB" id="7871100at2"/>
<name>A0A1Y5TR03_9RHOB</name>
<dbReference type="Gene3D" id="1.10.287.1490">
    <property type="match status" value="1"/>
</dbReference>
<feature type="coiled-coil region" evidence="1">
    <location>
        <begin position="38"/>
        <end position="118"/>
    </location>
</feature>
<dbReference type="RefSeq" id="WP_085837864.1">
    <property type="nucleotide sequence ID" value="NZ_FWFS01000012.1"/>
</dbReference>
<feature type="region of interest" description="Disordered" evidence="2">
    <location>
        <begin position="178"/>
        <end position="201"/>
    </location>
</feature>
<keyword evidence="4" id="KW-1185">Reference proteome</keyword>
<evidence type="ECO:0000313" key="3">
    <source>
        <dbReference type="EMBL" id="SLN66206.1"/>
    </source>
</evidence>
<organism evidence="3 4">
    <name type="scientific">Aquimixticola soesokkakensis</name>
    <dbReference type="NCBI Taxonomy" id="1519096"/>
    <lineage>
        <taxon>Bacteria</taxon>
        <taxon>Pseudomonadati</taxon>
        <taxon>Pseudomonadota</taxon>
        <taxon>Alphaproteobacteria</taxon>
        <taxon>Rhodobacterales</taxon>
        <taxon>Paracoccaceae</taxon>
        <taxon>Aquimixticola</taxon>
    </lineage>
</organism>
<reference evidence="3 4" key="1">
    <citation type="submission" date="2017-03" db="EMBL/GenBank/DDBJ databases">
        <authorList>
            <person name="Afonso C.L."/>
            <person name="Miller P.J."/>
            <person name="Scott M.A."/>
            <person name="Spackman E."/>
            <person name="Goraichik I."/>
            <person name="Dimitrov K.M."/>
            <person name="Suarez D.L."/>
            <person name="Swayne D.E."/>
        </authorList>
    </citation>
    <scope>NUCLEOTIDE SEQUENCE [LARGE SCALE GENOMIC DNA]</scope>
    <source>
        <strain evidence="3 4">CECT 8620</strain>
    </source>
</reference>
<keyword evidence="1" id="KW-0175">Coiled coil</keyword>
<gene>
    <name evidence="3" type="ORF">AQS8620_03076</name>
</gene>
<dbReference type="EMBL" id="FWFS01000012">
    <property type="protein sequence ID" value="SLN66206.1"/>
    <property type="molecule type" value="Genomic_DNA"/>
</dbReference>
<dbReference type="Proteomes" id="UP000193862">
    <property type="component" value="Unassembled WGS sequence"/>
</dbReference>
<sequence length="201" mass="21930">MSDFSQYEARINAALERIGSGLDTALEAARAPQGGISTEAMEEEMGRLRETLEAERAEKAQLVSRVKAIKDRQELHVTTLEKEVENLRKQLMSQDISAQRLKAVNDQLRANSAELRAACETGVVDAHLINKSMLGELDGLRASRDADSSEIEAILAELRPFVSDAAPTLPPQTLTAQTLTAQPLPDQTLPVQTPPEEDTDA</sequence>